<keyword evidence="3" id="KW-1185">Reference proteome</keyword>
<evidence type="ECO:0000313" key="2">
    <source>
        <dbReference type="EMBL" id="RAI03018.1"/>
    </source>
</evidence>
<dbReference type="PANTHER" id="PTHR33336">
    <property type="entry name" value="QUINOL MONOOXYGENASE YGIN-RELATED"/>
    <property type="match status" value="1"/>
</dbReference>
<dbReference type="RefSeq" id="WP_111341257.1">
    <property type="nucleotide sequence ID" value="NZ_JAIWKD010000001.1"/>
</dbReference>
<dbReference type="InterPro" id="IPR050744">
    <property type="entry name" value="AI-2_Isomerase_LsrG"/>
</dbReference>
<dbReference type="Gene3D" id="3.30.70.100">
    <property type="match status" value="1"/>
</dbReference>
<dbReference type="OrthoDB" id="287932at2"/>
<reference evidence="2 3" key="1">
    <citation type="submission" date="2018-05" db="EMBL/GenBank/DDBJ databases">
        <title>Acuticoccus sediminis sp. nov., isolated from deep-sea sediment of Indian Ocean.</title>
        <authorList>
            <person name="Liu X."/>
            <person name="Lai Q."/>
            <person name="Du Y."/>
            <person name="Sun F."/>
            <person name="Zhang X."/>
            <person name="Wang S."/>
            <person name="Shao Z."/>
        </authorList>
    </citation>
    <scope>NUCLEOTIDE SEQUENCE [LARGE SCALE GENOMIC DNA]</scope>
    <source>
        <strain evidence="2 3">PTG4-2</strain>
    </source>
</reference>
<evidence type="ECO:0000313" key="3">
    <source>
        <dbReference type="Proteomes" id="UP000249590"/>
    </source>
</evidence>
<comment type="caution">
    <text evidence="2">The sequence shown here is derived from an EMBL/GenBank/DDBJ whole genome shotgun (WGS) entry which is preliminary data.</text>
</comment>
<proteinExistence type="predicted"/>
<name>A0A8B2NS13_9HYPH</name>
<dbReference type="SUPFAM" id="SSF54909">
    <property type="entry name" value="Dimeric alpha+beta barrel"/>
    <property type="match status" value="1"/>
</dbReference>
<accession>A0A8B2NS13</accession>
<protein>
    <submittedName>
        <fullName evidence="2">Antibiotic biosynthesis monooxygenase</fullName>
    </submittedName>
</protein>
<gene>
    <name evidence="2" type="ORF">DLJ53_00320</name>
</gene>
<dbReference type="PROSITE" id="PS51725">
    <property type="entry name" value="ABM"/>
    <property type="match status" value="1"/>
</dbReference>
<dbReference type="GO" id="GO:0005829">
    <property type="term" value="C:cytosol"/>
    <property type="evidence" value="ECO:0007669"/>
    <property type="project" value="TreeGrafter"/>
</dbReference>
<dbReference type="InterPro" id="IPR007138">
    <property type="entry name" value="ABM_dom"/>
</dbReference>
<dbReference type="AlphaFoldDB" id="A0A8B2NS13"/>
<keyword evidence="2" id="KW-0503">Monooxygenase</keyword>
<dbReference type="InterPro" id="IPR011008">
    <property type="entry name" value="Dimeric_a/b-barrel"/>
</dbReference>
<dbReference type="PANTHER" id="PTHR33336:SF3">
    <property type="entry name" value="ABM DOMAIN-CONTAINING PROTEIN"/>
    <property type="match status" value="1"/>
</dbReference>
<organism evidence="2 3">
    <name type="scientific">Acuticoccus sediminis</name>
    <dbReference type="NCBI Taxonomy" id="2184697"/>
    <lineage>
        <taxon>Bacteria</taxon>
        <taxon>Pseudomonadati</taxon>
        <taxon>Pseudomonadota</taxon>
        <taxon>Alphaproteobacteria</taxon>
        <taxon>Hyphomicrobiales</taxon>
        <taxon>Amorphaceae</taxon>
        <taxon>Acuticoccus</taxon>
    </lineage>
</organism>
<dbReference type="EMBL" id="QHHQ01000001">
    <property type="protein sequence ID" value="RAI03018.1"/>
    <property type="molecule type" value="Genomic_DNA"/>
</dbReference>
<sequence>MVKVIAVLTAQEGHEEKLFEALKSVIEPTRAEPGCFHYDLYRDPKTPTRFVFDEAWESAEHLAAHARSAHLTAMREATKDILASREVFVLDRAS</sequence>
<dbReference type="Proteomes" id="UP000249590">
    <property type="component" value="Unassembled WGS sequence"/>
</dbReference>
<evidence type="ECO:0000259" key="1">
    <source>
        <dbReference type="PROSITE" id="PS51725"/>
    </source>
</evidence>
<dbReference type="GO" id="GO:0004497">
    <property type="term" value="F:monooxygenase activity"/>
    <property type="evidence" value="ECO:0007669"/>
    <property type="project" value="UniProtKB-KW"/>
</dbReference>
<feature type="domain" description="ABM" evidence="1">
    <location>
        <begin position="2"/>
        <end position="90"/>
    </location>
</feature>
<dbReference type="Pfam" id="PF03992">
    <property type="entry name" value="ABM"/>
    <property type="match status" value="1"/>
</dbReference>
<keyword evidence="2" id="KW-0560">Oxidoreductase</keyword>